<name>A0ABD0SEA6_LOXSC</name>
<sequence length="97" mass="10828">MRLLYILFLILLVAWLGCATPIDPKRQLVNRPPVPLHLRARRSPQEVKGGSPIKGRVPLTRLELTLRKGEYICGNSVCKLQPGQIPKGCNGVCQYPL</sequence>
<evidence type="ECO:0000256" key="1">
    <source>
        <dbReference type="SAM" id="SignalP"/>
    </source>
</evidence>
<evidence type="ECO:0000313" key="3">
    <source>
        <dbReference type="Proteomes" id="UP001549921"/>
    </source>
</evidence>
<gene>
    <name evidence="2" type="ORF">ABMA28_009108</name>
</gene>
<accession>A0ABD0SEA6</accession>
<proteinExistence type="predicted"/>
<protein>
    <recommendedName>
        <fullName evidence="4">Secreted protein</fullName>
    </recommendedName>
</protein>
<feature type="chain" id="PRO_5044870347" description="Secreted protein" evidence="1">
    <location>
        <begin position="20"/>
        <end position="97"/>
    </location>
</feature>
<reference evidence="2 3" key="1">
    <citation type="submission" date="2024-06" db="EMBL/GenBank/DDBJ databases">
        <title>A chromosome-level genome assembly of beet webworm, Loxostege sticticalis.</title>
        <authorList>
            <person name="Zhang Y."/>
        </authorList>
    </citation>
    <scope>NUCLEOTIDE SEQUENCE [LARGE SCALE GENOMIC DNA]</scope>
    <source>
        <strain evidence="2">AQ028</strain>
        <tissue evidence="2">Male pupae</tissue>
    </source>
</reference>
<evidence type="ECO:0000313" key="2">
    <source>
        <dbReference type="EMBL" id="KAL0811658.1"/>
    </source>
</evidence>
<dbReference type="AlphaFoldDB" id="A0ABD0SEA6"/>
<evidence type="ECO:0008006" key="4">
    <source>
        <dbReference type="Google" id="ProtNLM"/>
    </source>
</evidence>
<dbReference type="PROSITE" id="PS51257">
    <property type="entry name" value="PROKAR_LIPOPROTEIN"/>
    <property type="match status" value="1"/>
</dbReference>
<dbReference type="EMBL" id="JBEDNZ010000023">
    <property type="protein sequence ID" value="KAL0811658.1"/>
    <property type="molecule type" value="Genomic_DNA"/>
</dbReference>
<keyword evidence="1" id="KW-0732">Signal</keyword>
<feature type="signal peptide" evidence="1">
    <location>
        <begin position="1"/>
        <end position="19"/>
    </location>
</feature>
<organism evidence="2 3">
    <name type="scientific">Loxostege sticticalis</name>
    <name type="common">Beet webworm moth</name>
    <dbReference type="NCBI Taxonomy" id="481309"/>
    <lineage>
        <taxon>Eukaryota</taxon>
        <taxon>Metazoa</taxon>
        <taxon>Ecdysozoa</taxon>
        <taxon>Arthropoda</taxon>
        <taxon>Hexapoda</taxon>
        <taxon>Insecta</taxon>
        <taxon>Pterygota</taxon>
        <taxon>Neoptera</taxon>
        <taxon>Endopterygota</taxon>
        <taxon>Lepidoptera</taxon>
        <taxon>Glossata</taxon>
        <taxon>Ditrysia</taxon>
        <taxon>Pyraloidea</taxon>
        <taxon>Crambidae</taxon>
        <taxon>Pyraustinae</taxon>
        <taxon>Loxostege</taxon>
    </lineage>
</organism>
<comment type="caution">
    <text evidence="2">The sequence shown here is derived from an EMBL/GenBank/DDBJ whole genome shotgun (WGS) entry which is preliminary data.</text>
</comment>
<dbReference type="Proteomes" id="UP001549921">
    <property type="component" value="Unassembled WGS sequence"/>
</dbReference>